<sequence>MAATPAVLTVAKVTNPWILGGAAAGAAILLFLAGVWQDRYKKIISSRDDISLKFKEECLTFQDGLPPKVRQLINPIALGVHSSIPLTNHEASKGHVPPYVSRDIDSELRAQLLEGGFILIVGDSTAGKSRAAFEAMRQTLHEHTLIAPRGMGGLRVAITYALRCQKAVLWLNDLEFYLRPGGLSREDIIRLVTGDRSSNVVLATIRSAEQDRLLREHSDSEGSGAPTERGVREVFEQAYQIRIRRKFSQNEVGRARELANDSRIAMALQHSGTFGLAEYLAAGPALLRDYENAWDIGVNPRGAALVSAAIDCRRVGFLDSIPRGLLDQLHETYLVEAGGHRLRPESLEDAWEWATRPRYATTALLTTSSKEDAVDVFDYLVDLKQSTQVGQWYASSEFIGHALAYASASDSLALGEHAYWARLLSIGKIAFRRALTLYGKTNDVQGQANAFKGIGDISHAEDDYAEAEKMFQRAWVLYKSINDLGGQAKVARSLSAVAADSDKWAHAVQVYMEIEKLLRSIQDGWGGIYVWNGLSDLFYHKNSYGPHGDLYEVANSMHDSILSWATKAASSDHEPWSKSSGDDVDLGEISELYERIARMYEDIGDWIGQGYAMKVLGSISELSSNLSSAVDYYEKSWMLYRNSATRLTALSDGAVGRSEVTRYCDEYNRIADAYREQNDQSLPNFRYSEKQLEVIRNLDRAARNLGHARSNYRSVINNIDLSILRDSIKDLCGQAKHLHLQLASRPIDAVLRERLSIIIDDIDTSPSVRILLDLPSVDKWTN</sequence>
<dbReference type="SUPFAM" id="SSF48452">
    <property type="entry name" value="TPR-like"/>
    <property type="match status" value="1"/>
</dbReference>
<dbReference type="Gene3D" id="1.25.40.10">
    <property type="entry name" value="Tetratricopeptide repeat domain"/>
    <property type="match status" value="1"/>
</dbReference>
<gene>
    <name evidence="2" type="ORF">Pta02_37730</name>
</gene>
<accession>A0A8J3WU22</accession>
<dbReference type="InterPro" id="IPR011990">
    <property type="entry name" value="TPR-like_helical_dom_sf"/>
</dbReference>
<evidence type="ECO:0000313" key="2">
    <source>
        <dbReference type="EMBL" id="GII01765.1"/>
    </source>
</evidence>
<keyword evidence="3" id="KW-1185">Reference proteome</keyword>
<keyword evidence="1" id="KW-0472">Membrane</keyword>
<evidence type="ECO:0000256" key="1">
    <source>
        <dbReference type="SAM" id="Phobius"/>
    </source>
</evidence>
<dbReference type="Proteomes" id="UP000634476">
    <property type="component" value="Unassembled WGS sequence"/>
</dbReference>
<feature type="transmembrane region" description="Helical" evidence="1">
    <location>
        <begin position="17"/>
        <end position="36"/>
    </location>
</feature>
<comment type="caution">
    <text evidence="2">The sequence shown here is derived from an EMBL/GenBank/DDBJ whole genome shotgun (WGS) entry which is preliminary data.</text>
</comment>
<dbReference type="AlphaFoldDB" id="A0A8J3WU22"/>
<keyword evidence="1" id="KW-1133">Transmembrane helix</keyword>
<evidence type="ECO:0000313" key="3">
    <source>
        <dbReference type="Proteomes" id="UP000634476"/>
    </source>
</evidence>
<protein>
    <submittedName>
        <fullName evidence="2">Uncharacterized protein</fullName>
    </submittedName>
</protein>
<proteinExistence type="predicted"/>
<dbReference type="EMBL" id="BOOK01000027">
    <property type="protein sequence ID" value="GII01765.1"/>
    <property type="molecule type" value="Genomic_DNA"/>
</dbReference>
<organism evidence="2 3">
    <name type="scientific">Planobispora takensis</name>
    <dbReference type="NCBI Taxonomy" id="1367882"/>
    <lineage>
        <taxon>Bacteria</taxon>
        <taxon>Bacillati</taxon>
        <taxon>Actinomycetota</taxon>
        <taxon>Actinomycetes</taxon>
        <taxon>Streptosporangiales</taxon>
        <taxon>Streptosporangiaceae</taxon>
        <taxon>Planobispora</taxon>
    </lineage>
</organism>
<name>A0A8J3WU22_9ACTN</name>
<dbReference type="PANTHER" id="PTHR10098">
    <property type="entry name" value="RAPSYN-RELATED"/>
    <property type="match status" value="1"/>
</dbReference>
<dbReference type="RefSeq" id="WP_203876137.1">
    <property type="nucleotide sequence ID" value="NZ_BOOK01000027.1"/>
</dbReference>
<reference evidence="2" key="1">
    <citation type="submission" date="2021-01" db="EMBL/GenBank/DDBJ databases">
        <title>Whole genome shotgun sequence of Planobispora takensis NBRC 109077.</title>
        <authorList>
            <person name="Komaki H."/>
            <person name="Tamura T."/>
        </authorList>
    </citation>
    <scope>NUCLEOTIDE SEQUENCE</scope>
    <source>
        <strain evidence="2">NBRC 109077</strain>
    </source>
</reference>
<keyword evidence="1" id="KW-0812">Transmembrane</keyword>